<feature type="signal peptide" evidence="2">
    <location>
        <begin position="1"/>
        <end position="21"/>
    </location>
</feature>
<dbReference type="AlphaFoldDB" id="A0A0W0DSZ3"/>
<protein>
    <submittedName>
        <fullName evidence="4">Uncharacterized protein</fullName>
    </submittedName>
</protein>
<evidence type="ECO:0000256" key="2">
    <source>
        <dbReference type="SAM" id="SignalP"/>
    </source>
</evidence>
<organism evidence="4 5">
    <name type="scientific">Candida glabrata</name>
    <name type="common">Yeast</name>
    <name type="synonym">Torulopsis glabrata</name>
    <dbReference type="NCBI Taxonomy" id="5478"/>
    <lineage>
        <taxon>Eukaryota</taxon>
        <taxon>Fungi</taxon>
        <taxon>Dikarya</taxon>
        <taxon>Ascomycota</taxon>
        <taxon>Saccharomycotina</taxon>
        <taxon>Saccharomycetes</taxon>
        <taxon>Saccharomycetales</taxon>
        <taxon>Saccharomycetaceae</taxon>
        <taxon>Nakaseomyces</taxon>
    </lineage>
</organism>
<dbReference type="Proteomes" id="UP000054886">
    <property type="component" value="Unassembled WGS sequence"/>
</dbReference>
<keyword evidence="1" id="KW-0812">Transmembrane</keyword>
<accession>A0A0W0DSZ3</accession>
<keyword evidence="1" id="KW-1133">Transmembrane helix</keyword>
<evidence type="ECO:0000313" key="4">
    <source>
        <dbReference type="EMBL" id="KTB13642.1"/>
    </source>
</evidence>
<dbReference type="VEuPathDB" id="FungiDB:B1J91_B00594g"/>
<dbReference type="EMBL" id="LLZZ01000180">
    <property type="protein sequence ID" value="KTA95822.1"/>
    <property type="molecule type" value="Genomic_DNA"/>
</dbReference>
<sequence>MQFKNIVAAAIALGVASAANASNMSNKSNHSNVTTTKISTGAANSNALSAGVFGAAVAAGVAFLF</sequence>
<evidence type="ECO:0000256" key="1">
    <source>
        <dbReference type="SAM" id="Phobius"/>
    </source>
</evidence>
<gene>
    <name evidence="3" type="ORF">AO440_000197</name>
    <name evidence="4" type="ORF">AO440_005749</name>
</gene>
<keyword evidence="1" id="KW-0472">Membrane</keyword>
<evidence type="ECO:0000313" key="3">
    <source>
        <dbReference type="EMBL" id="KTA95822.1"/>
    </source>
</evidence>
<dbReference type="VEuPathDB" id="FungiDB:GWK60_B00407"/>
<name>A0A0W0DSZ3_CANGB</name>
<dbReference type="VEuPathDB" id="FungiDB:GVI51_B00429"/>
<proteinExistence type="predicted"/>
<dbReference type="VEuPathDB" id="FungiDB:GW608_B00407"/>
<feature type="chain" id="PRO_5011869947" evidence="2">
    <location>
        <begin position="22"/>
        <end position="65"/>
    </location>
</feature>
<dbReference type="EMBL" id="LLZZ01000007">
    <property type="protein sequence ID" value="KTB13642.1"/>
    <property type="molecule type" value="Genomic_DNA"/>
</dbReference>
<feature type="transmembrane region" description="Helical" evidence="1">
    <location>
        <begin position="45"/>
        <end position="64"/>
    </location>
</feature>
<evidence type="ECO:0000313" key="5">
    <source>
        <dbReference type="Proteomes" id="UP000054886"/>
    </source>
</evidence>
<comment type="caution">
    <text evidence="4">The sequence shown here is derived from an EMBL/GenBank/DDBJ whole genome shotgun (WGS) entry which is preliminary data.</text>
</comment>
<keyword evidence="2" id="KW-0732">Signal</keyword>
<reference evidence="4 5" key="1">
    <citation type="submission" date="2015-10" db="EMBL/GenBank/DDBJ databases">
        <title>Draft genomes sequences of Candida glabrata isolates 1A, 1B, 2A, 2B, 3A and 3B.</title>
        <authorList>
            <person name="Haavelsrud O.E."/>
            <person name="Gaustad P."/>
        </authorList>
    </citation>
    <scope>NUCLEOTIDE SEQUENCE [LARGE SCALE GENOMIC DNA]</scope>
    <source>
        <strain evidence="4">910700640</strain>
    </source>
</reference>